<evidence type="ECO:0000313" key="3">
    <source>
        <dbReference type="EMBL" id="TKA82274.1"/>
    </source>
</evidence>
<feature type="region of interest" description="Disordered" evidence="1">
    <location>
        <begin position="244"/>
        <end position="267"/>
    </location>
</feature>
<organism evidence="3 4">
    <name type="scientific">Cryomyces minteri</name>
    <dbReference type="NCBI Taxonomy" id="331657"/>
    <lineage>
        <taxon>Eukaryota</taxon>
        <taxon>Fungi</taxon>
        <taxon>Dikarya</taxon>
        <taxon>Ascomycota</taxon>
        <taxon>Pezizomycotina</taxon>
        <taxon>Dothideomycetes</taxon>
        <taxon>Dothideomycetes incertae sedis</taxon>
        <taxon>Cryomyces</taxon>
    </lineage>
</organism>
<dbReference type="OrthoDB" id="5408102at2759"/>
<comment type="caution">
    <text evidence="3">The sequence shown here is derived from an EMBL/GenBank/DDBJ whole genome shotgun (WGS) entry which is preliminary data.</text>
</comment>
<dbReference type="EMBL" id="NAJN01000003">
    <property type="protein sequence ID" value="TKA82274.1"/>
    <property type="molecule type" value="Genomic_DNA"/>
</dbReference>
<dbReference type="AlphaFoldDB" id="A0A4U0XWM8"/>
<dbReference type="Proteomes" id="UP000308768">
    <property type="component" value="Unassembled WGS sequence"/>
</dbReference>
<keyword evidence="2" id="KW-0812">Transmembrane</keyword>
<protein>
    <recommendedName>
        <fullName evidence="5">MFS maltose permease</fullName>
    </recommendedName>
</protein>
<feature type="transmembrane region" description="Helical" evidence="2">
    <location>
        <begin position="97"/>
        <end position="115"/>
    </location>
</feature>
<evidence type="ECO:0008006" key="5">
    <source>
        <dbReference type="Google" id="ProtNLM"/>
    </source>
</evidence>
<evidence type="ECO:0000256" key="1">
    <source>
        <dbReference type="SAM" id="MobiDB-lite"/>
    </source>
</evidence>
<keyword evidence="4" id="KW-1185">Reference proteome</keyword>
<evidence type="ECO:0000313" key="4">
    <source>
        <dbReference type="Proteomes" id="UP000308768"/>
    </source>
</evidence>
<keyword evidence="2" id="KW-0472">Membrane</keyword>
<sequence length="585" mass="65346">MISQRLAVRRIPPLLRPLRPPNASKKPARPRLFTQNSQLLLISPAHPRPQLPYLHQTSRRLPHTPRLLLGRQSQLARLLTTESKRYIKDQFLLAGKWTLYGWTALFLLGIIALGVQNEILERQYPSPHDWSFWSRMNFRNARAQENPDFTGRGVVDWASTGNAYRILLRRLENPAIDGKGLETQREGGILIPDVGAAGYDIEGKSYQWRRGYFEVLMGCARAAEHLDGWVRDKTRNIAFPADVVIGPSNPNPRPTPPHAASAPQEADCDSAFEAPQTFYLKILTSKGFTTRQRLDAALAYADFLDFKNLHDSAEEVYKWGLDIASSAIPDYESIVDTRTGTIKEDAPTVSPNILHAATSLAIHHARTGAVSSALPIFLSALRARRAGPTSSASFYPDAQPDNDHSLTGPYRKLASTLLSYVQPPAYPSPGPSGDEPLTRPTMDPDCTEAALMTYIGEILFATSASPEAGLGWTHDAVDVAEARLQSRHVLVDEGEKERCSQCLDAGFANWTVMLRKLAREERERDGSKSRGWSWWGGGKVKEENVGRWEQELERVDERRERVRREVLREVFAANSGRAPGSVWMG</sequence>
<proteinExistence type="predicted"/>
<keyword evidence="2" id="KW-1133">Transmembrane helix</keyword>
<name>A0A4U0XWM8_9PEZI</name>
<accession>A0A4U0XWM8</accession>
<reference evidence="3 4" key="1">
    <citation type="submission" date="2017-03" db="EMBL/GenBank/DDBJ databases">
        <title>Genomes of endolithic fungi from Antarctica.</title>
        <authorList>
            <person name="Coleine C."/>
            <person name="Masonjones S."/>
            <person name="Stajich J.E."/>
        </authorList>
    </citation>
    <scope>NUCLEOTIDE SEQUENCE [LARGE SCALE GENOMIC DNA]</scope>
    <source>
        <strain evidence="3 4">CCFEE 5187</strain>
    </source>
</reference>
<dbReference type="STRING" id="331657.A0A4U0XWM8"/>
<evidence type="ECO:0000256" key="2">
    <source>
        <dbReference type="SAM" id="Phobius"/>
    </source>
</evidence>
<gene>
    <name evidence="3" type="ORF">B0A49_00427</name>
</gene>